<evidence type="ECO:0000256" key="2">
    <source>
        <dbReference type="ARBA" id="ARBA00022729"/>
    </source>
</evidence>
<keyword evidence="2 11" id="KW-0732">Signal</keyword>
<dbReference type="AlphaFoldDB" id="A0A8B2NG82"/>
<evidence type="ECO:0000259" key="12">
    <source>
        <dbReference type="PROSITE" id="PS51724"/>
    </source>
</evidence>
<dbReference type="SUPFAM" id="SSF56601">
    <property type="entry name" value="beta-lactamase/transpeptidase-like"/>
    <property type="match status" value="1"/>
</dbReference>
<dbReference type="Proteomes" id="UP000249590">
    <property type="component" value="Unassembled WGS sequence"/>
</dbReference>
<sequence>MHASSPRRRSASVLWLTRALSVLLPLLVAVAPAAAANPKYAGLVIDVISGKDLYADRADEMRYPASLTKIMTLYVVFEELSAGRMTLDTDLTMSKYAASQPPSKIGIRPGGTMAMRDAIKALVTKSANDVAAMVAENISGSVPAFTARMTKTAHRLGMKHTTFTTPSGLPDPNNKTTARDMAKLGIAIQRDFPQYYGVFQTRVFEYGKRRYANHNRLLGRVEGVDGIKTGYINASGFNLVTSVRRDGRQLVAVVMGGSTGRSRDNHMAELIAKYLPQAQRGDQLMYMAWSDYGPPPIPKVRPTLAVRFASRLKEREETPQSDDIQTILAFASQTREAAGTIAHAAPRTATDALQAVISSEGDAPAPSAGPLPSSSSISENVLPDDPAPVTGAEVEVASLDPTIVPSPSAGRPHRFSAAFEVFGEANSAGQDNLVALIARRTVPTSGLTIIAMGSAPQTAGDRAPIDPGSPKNRTRMEIAVNEAPVAPHQPTRSAANQLTDTAANQNVASRDSAIPKGWQIQLGAVNSESAAKTILEEAERTEPAMAQRVRVTLPTATPNGTVYRARFAGFGTEAEALSACKLFTNHNRPCWAVSM</sequence>
<evidence type="ECO:0000256" key="3">
    <source>
        <dbReference type="ARBA" id="ARBA00022801"/>
    </source>
</evidence>
<evidence type="ECO:0000256" key="8">
    <source>
        <dbReference type="PIRSR" id="PIRSR618044-2"/>
    </source>
</evidence>
<feature type="domain" description="SPOR" evidence="12">
    <location>
        <begin position="512"/>
        <end position="595"/>
    </location>
</feature>
<evidence type="ECO:0000256" key="10">
    <source>
        <dbReference type="SAM" id="MobiDB-lite"/>
    </source>
</evidence>
<dbReference type="GO" id="GO:0009002">
    <property type="term" value="F:serine-type D-Ala-D-Ala carboxypeptidase activity"/>
    <property type="evidence" value="ECO:0007669"/>
    <property type="project" value="InterPro"/>
</dbReference>
<evidence type="ECO:0000256" key="5">
    <source>
        <dbReference type="ARBA" id="ARBA00022984"/>
    </source>
</evidence>
<reference evidence="13 14" key="1">
    <citation type="submission" date="2018-05" db="EMBL/GenBank/DDBJ databases">
        <title>Acuticoccus sediminis sp. nov., isolated from deep-sea sediment of Indian Ocean.</title>
        <authorList>
            <person name="Liu X."/>
            <person name="Lai Q."/>
            <person name="Du Y."/>
            <person name="Sun F."/>
            <person name="Zhang X."/>
            <person name="Wang S."/>
            <person name="Shao Z."/>
        </authorList>
    </citation>
    <scope>NUCLEOTIDE SEQUENCE [LARGE SCALE GENOMIC DNA]</scope>
    <source>
        <strain evidence="13 14">PTG4-2</strain>
    </source>
</reference>
<feature type="active site" description="Proton acceptor" evidence="7">
    <location>
        <position position="69"/>
    </location>
</feature>
<comment type="similarity">
    <text evidence="1 9">Belongs to the peptidase S11 family.</text>
</comment>
<dbReference type="PROSITE" id="PS51724">
    <property type="entry name" value="SPOR"/>
    <property type="match status" value="1"/>
</dbReference>
<dbReference type="EMBL" id="QHHQ01000007">
    <property type="protein sequence ID" value="RAH98141.1"/>
    <property type="molecule type" value="Genomic_DNA"/>
</dbReference>
<feature type="chain" id="PRO_5032285988" description="SPOR domain-containing protein" evidence="11">
    <location>
        <begin position="36"/>
        <end position="595"/>
    </location>
</feature>
<dbReference type="GO" id="GO:0009252">
    <property type="term" value="P:peptidoglycan biosynthetic process"/>
    <property type="evidence" value="ECO:0007669"/>
    <property type="project" value="UniProtKB-KW"/>
</dbReference>
<dbReference type="PRINTS" id="PR00725">
    <property type="entry name" value="DADACBPTASE1"/>
</dbReference>
<dbReference type="GO" id="GO:0071555">
    <property type="term" value="P:cell wall organization"/>
    <property type="evidence" value="ECO:0007669"/>
    <property type="project" value="UniProtKB-KW"/>
</dbReference>
<dbReference type="GO" id="GO:0008360">
    <property type="term" value="P:regulation of cell shape"/>
    <property type="evidence" value="ECO:0007669"/>
    <property type="project" value="UniProtKB-KW"/>
</dbReference>
<feature type="compositionally biased region" description="Low complexity" evidence="10">
    <location>
        <begin position="363"/>
        <end position="378"/>
    </location>
</feature>
<feature type="signal peptide" evidence="11">
    <location>
        <begin position="1"/>
        <end position="35"/>
    </location>
</feature>
<dbReference type="PANTHER" id="PTHR21581:SF6">
    <property type="entry name" value="TRAFFICKING PROTEIN PARTICLE COMPLEX SUBUNIT 12"/>
    <property type="match status" value="1"/>
</dbReference>
<dbReference type="OrthoDB" id="9795979at2"/>
<keyword evidence="14" id="KW-1185">Reference proteome</keyword>
<dbReference type="InterPro" id="IPR012338">
    <property type="entry name" value="Beta-lactam/transpept-like"/>
</dbReference>
<dbReference type="InterPro" id="IPR007730">
    <property type="entry name" value="SPOR-like_dom"/>
</dbReference>
<dbReference type="GO" id="GO:0006508">
    <property type="term" value="P:proteolysis"/>
    <property type="evidence" value="ECO:0007669"/>
    <property type="project" value="InterPro"/>
</dbReference>
<evidence type="ECO:0000313" key="13">
    <source>
        <dbReference type="EMBL" id="RAH98141.1"/>
    </source>
</evidence>
<evidence type="ECO:0000256" key="1">
    <source>
        <dbReference type="ARBA" id="ARBA00007164"/>
    </source>
</evidence>
<evidence type="ECO:0000256" key="4">
    <source>
        <dbReference type="ARBA" id="ARBA00022960"/>
    </source>
</evidence>
<dbReference type="InterPro" id="IPR018044">
    <property type="entry name" value="Peptidase_S11"/>
</dbReference>
<evidence type="ECO:0000256" key="11">
    <source>
        <dbReference type="SAM" id="SignalP"/>
    </source>
</evidence>
<evidence type="ECO:0000256" key="7">
    <source>
        <dbReference type="PIRSR" id="PIRSR618044-1"/>
    </source>
</evidence>
<keyword evidence="3" id="KW-0378">Hydrolase</keyword>
<dbReference type="Gene3D" id="3.40.710.10">
    <property type="entry name" value="DD-peptidase/beta-lactamase superfamily"/>
    <property type="match status" value="1"/>
</dbReference>
<dbReference type="Pfam" id="PF00768">
    <property type="entry name" value="Peptidase_S11"/>
    <property type="match status" value="1"/>
</dbReference>
<organism evidence="13 14">
    <name type="scientific">Acuticoccus sediminis</name>
    <dbReference type="NCBI Taxonomy" id="2184697"/>
    <lineage>
        <taxon>Bacteria</taxon>
        <taxon>Pseudomonadati</taxon>
        <taxon>Pseudomonadota</taxon>
        <taxon>Alphaproteobacteria</taxon>
        <taxon>Hyphomicrobiales</taxon>
        <taxon>Amorphaceae</taxon>
        <taxon>Acuticoccus</taxon>
    </lineage>
</organism>
<gene>
    <name evidence="13" type="ORF">DLJ53_25830</name>
</gene>
<dbReference type="PANTHER" id="PTHR21581">
    <property type="entry name" value="D-ALANYL-D-ALANINE CARBOXYPEPTIDASE"/>
    <property type="match status" value="1"/>
</dbReference>
<dbReference type="Pfam" id="PF05036">
    <property type="entry name" value="SPOR"/>
    <property type="match status" value="1"/>
</dbReference>
<keyword evidence="4" id="KW-0133">Cell shape</keyword>
<dbReference type="InterPro" id="IPR001967">
    <property type="entry name" value="Peptidase_S11_N"/>
</dbReference>
<comment type="caution">
    <text evidence="13">The sequence shown here is derived from an EMBL/GenBank/DDBJ whole genome shotgun (WGS) entry which is preliminary data.</text>
</comment>
<dbReference type="GO" id="GO:0042834">
    <property type="term" value="F:peptidoglycan binding"/>
    <property type="evidence" value="ECO:0007669"/>
    <property type="project" value="InterPro"/>
</dbReference>
<feature type="region of interest" description="Disordered" evidence="10">
    <location>
        <begin position="360"/>
        <end position="388"/>
    </location>
</feature>
<proteinExistence type="inferred from homology"/>
<feature type="active site" evidence="7">
    <location>
        <position position="126"/>
    </location>
</feature>
<evidence type="ECO:0000256" key="9">
    <source>
        <dbReference type="RuleBase" id="RU004016"/>
    </source>
</evidence>
<feature type="active site" description="Acyl-ester intermediate" evidence="7">
    <location>
        <position position="66"/>
    </location>
</feature>
<keyword evidence="6" id="KW-0961">Cell wall biogenesis/degradation</keyword>
<evidence type="ECO:0000256" key="6">
    <source>
        <dbReference type="ARBA" id="ARBA00023316"/>
    </source>
</evidence>
<evidence type="ECO:0000313" key="14">
    <source>
        <dbReference type="Proteomes" id="UP000249590"/>
    </source>
</evidence>
<protein>
    <recommendedName>
        <fullName evidence="12">SPOR domain-containing protein</fullName>
    </recommendedName>
</protein>
<keyword evidence="5" id="KW-0573">Peptidoglycan synthesis</keyword>
<feature type="binding site" evidence="8">
    <location>
        <position position="228"/>
    </location>
    <ligand>
        <name>substrate</name>
    </ligand>
</feature>
<accession>A0A8B2NG82</accession>
<name>A0A8B2NG82_9HYPH</name>